<evidence type="ECO:0000313" key="12">
    <source>
        <dbReference type="Proteomes" id="UP001177023"/>
    </source>
</evidence>
<comment type="subcellular location">
    <subcellularLocation>
        <location evidence="2">Membrane</location>
        <topology evidence="2">Multi-pass membrane protein</topology>
    </subcellularLocation>
</comment>
<dbReference type="InterPro" id="IPR029052">
    <property type="entry name" value="Metallo-depent_PP-like"/>
</dbReference>
<gene>
    <name evidence="11" type="ORF">MSPICULIGERA_LOCUS13839</name>
</gene>
<accession>A0AA36CV95</accession>
<protein>
    <recommendedName>
        <fullName evidence="10">Calcineurin-like phosphoesterase domain-containing protein</fullName>
    </recommendedName>
</protein>
<evidence type="ECO:0000256" key="5">
    <source>
        <dbReference type="ARBA" id="ARBA00022723"/>
    </source>
</evidence>
<dbReference type="GO" id="GO:0016020">
    <property type="term" value="C:membrane"/>
    <property type="evidence" value="ECO:0007669"/>
    <property type="project" value="UniProtKB-SubCell"/>
</dbReference>
<evidence type="ECO:0000256" key="9">
    <source>
        <dbReference type="ARBA" id="ARBA00023211"/>
    </source>
</evidence>
<keyword evidence="7" id="KW-1133">Transmembrane helix</keyword>
<keyword evidence="6" id="KW-0378">Hydrolase</keyword>
<dbReference type="EMBL" id="CATQJA010002639">
    <property type="protein sequence ID" value="CAJ0575529.1"/>
    <property type="molecule type" value="Genomic_DNA"/>
</dbReference>
<evidence type="ECO:0000259" key="10">
    <source>
        <dbReference type="Pfam" id="PF00149"/>
    </source>
</evidence>
<feature type="non-terminal residue" evidence="11">
    <location>
        <position position="355"/>
    </location>
</feature>
<evidence type="ECO:0000256" key="1">
    <source>
        <dbReference type="ARBA" id="ARBA00001936"/>
    </source>
</evidence>
<evidence type="ECO:0000256" key="7">
    <source>
        <dbReference type="ARBA" id="ARBA00022989"/>
    </source>
</evidence>
<dbReference type="SUPFAM" id="SSF56300">
    <property type="entry name" value="Metallo-dependent phosphatases"/>
    <property type="match status" value="1"/>
</dbReference>
<comment type="cofactor">
    <cofactor evidence="1">
        <name>Mn(2+)</name>
        <dbReference type="ChEBI" id="CHEBI:29035"/>
    </cofactor>
</comment>
<feature type="domain" description="Calcineurin-like phosphoesterase" evidence="10">
    <location>
        <begin position="45"/>
        <end position="285"/>
    </location>
</feature>
<evidence type="ECO:0000256" key="4">
    <source>
        <dbReference type="ARBA" id="ARBA00022692"/>
    </source>
</evidence>
<sequence length="355" mass="41546">MRFRTFFSPLLWLGLTFFFNEFFIYELNVRASCGWIGDDDEVSQRFFMISDTHLLGIYKGHWFDKLRREWQMWRSYRSAVNYFRPKTVFFLGDLMDEGQWTDDALFAQYASRFEELFGPRDEEEMKVYVLPGNHDLGFHYVLDPQRVTWFADRFRTRPVETLILGGQPFVLVTSMALEGDGCRLCAEAEMELARLGRLLKCAKNSSCHDREAAQFRPYQPPILLQHFPLFRLNDSVCARDDDFDWSDPTRDEKFRPGWDCLTSAATDKLVEWLEPRAAFAGHTHRGCKRRFETRFGTFNEWTVNSFSWRNGPKPSFLMVTVSAGQVNVSTCHLPNENFVKTPSNSVAIFKQSFHA</sequence>
<dbReference type="GO" id="GO:0016787">
    <property type="term" value="F:hydrolase activity"/>
    <property type="evidence" value="ECO:0007669"/>
    <property type="project" value="UniProtKB-KW"/>
</dbReference>
<keyword evidence="8" id="KW-0472">Membrane</keyword>
<proteinExistence type="inferred from homology"/>
<keyword evidence="9" id="KW-0464">Manganese</keyword>
<dbReference type="PANTHER" id="PTHR13315:SF0">
    <property type="entry name" value="METALLOPHOSPHOESTERASE 1"/>
    <property type="match status" value="1"/>
</dbReference>
<comment type="caution">
    <text evidence="11">The sequence shown here is derived from an EMBL/GenBank/DDBJ whole genome shotgun (WGS) entry which is preliminary data.</text>
</comment>
<dbReference type="InterPro" id="IPR004843">
    <property type="entry name" value="Calcineurin-like_PHP"/>
</dbReference>
<dbReference type="PANTHER" id="PTHR13315">
    <property type="entry name" value="METALLO PHOSPHOESTERASE RELATED"/>
    <property type="match status" value="1"/>
</dbReference>
<keyword evidence="5" id="KW-0479">Metal-binding</keyword>
<evidence type="ECO:0000256" key="8">
    <source>
        <dbReference type="ARBA" id="ARBA00023136"/>
    </source>
</evidence>
<dbReference type="Gene3D" id="3.60.21.10">
    <property type="match status" value="1"/>
</dbReference>
<reference evidence="11" key="1">
    <citation type="submission" date="2023-06" db="EMBL/GenBank/DDBJ databases">
        <authorList>
            <person name="Delattre M."/>
        </authorList>
    </citation>
    <scope>NUCLEOTIDE SEQUENCE</scope>
    <source>
        <strain evidence="11">AF72</strain>
    </source>
</reference>
<dbReference type="AlphaFoldDB" id="A0AA36CV95"/>
<evidence type="ECO:0000256" key="6">
    <source>
        <dbReference type="ARBA" id="ARBA00022801"/>
    </source>
</evidence>
<dbReference type="GO" id="GO:0006506">
    <property type="term" value="P:GPI anchor biosynthetic process"/>
    <property type="evidence" value="ECO:0007669"/>
    <property type="project" value="InterPro"/>
</dbReference>
<dbReference type="InterPro" id="IPR033308">
    <property type="entry name" value="PGAP5/Cdc1/Ted1"/>
</dbReference>
<evidence type="ECO:0000256" key="3">
    <source>
        <dbReference type="ARBA" id="ARBA00008895"/>
    </source>
</evidence>
<comment type="similarity">
    <text evidence="3">Belongs to the metallophosphoesterase superfamily. MPPE1 family.</text>
</comment>
<name>A0AA36CV95_9BILA</name>
<dbReference type="Proteomes" id="UP001177023">
    <property type="component" value="Unassembled WGS sequence"/>
</dbReference>
<keyword evidence="4" id="KW-0812">Transmembrane</keyword>
<keyword evidence="12" id="KW-1185">Reference proteome</keyword>
<evidence type="ECO:0000313" key="11">
    <source>
        <dbReference type="EMBL" id="CAJ0575529.1"/>
    </source>
</evidence>
<dbReference type="GO" id="GO:0046872">
    <property type="term" value="F:metal ion binding"/>
    <property type="evidence" value="ECO:0007669"/>
    <property type="project" value="UniProtKB-KW"/>
</dbReference>
<dbReference type="Pfam" id="PF00149">
    <property type="entry name" value="Metallophos"/>
    <property type="match status" value="1"/>
</dbReference>
<organism evidence="11 12">
    <name type="scientific">Mesorhabditis spiculigera</name>
    <dbReference type="NCBI Taxonomy" id="96644"/>
    <lineage>
        <taxon>Eukaryota</taxon>
        <taxon>Metazoa</taxon>
        <taxon>Ecdysozoa</taxon>
        <taxon>Nematoda</taxon>
        <taxon>Chromadorea</taxon>
        <taxon>Rhabditida</taxon>
        <taxon>Rhabditina</taxon>
        <taxon>Rhabditomorpha</taxon>
        <taxon>Rhabditoidea</taxon>
        <taxon>Rhabditidae</taxon>
        <taxon>Mesorhabditinae</taxon>
        <taxon>Mesorhabditis</taxon>
    </lineage>
</organism>
<evidence type="ECO:0000256" key="2">
    <source>
        <dbReference type="ARBA" id="ARBA00004141"/>
    </source>
</evidence>